<evidence type="ECO:0000256" key="7">
    <source>
        <dbReference type="ARBA" id="ARBA00022989"/>
    </source>
</evidence>
<feature type="transmembrane region" description="Helical" evidence="9">
    <location>
        <begin position="99"/>
        <end position="123"/>
    </location>
</feature>
<feature type="transmembrane region" description="Helical" evidence="9">
    <location>
        <begin position="335"/>
        <end position="359"/>
    </location>
</feature>
<keyword evidence="6 9" id="KW-0812">Transmembrane</keyword>
<dbReference type="AlphaFoldDB" id="A0P3P3"/>
<keyword evidence="3" id="KW-0813">Transport</keyword>
<dbReference type="SUPFAM" id="SSF103473">
    <property type="entry name" value="MFS general substrate transporter"/>
    <property type="match status" value="1"/>
</dbReference>
<keyword evidence="7 9" id="KW-1133">Transmembrane helix</keyword>
<comment type="subcellular location">
    <subcellularLocation>
        <location evidence="1">Cell membrane</location>
        <topology evidence="1">Multi-pass membrane protein</topology>
    </subcellularLocation>
</comment>
<feature type="domain" description="Major facilitator superfamily (MFS) profile" evidence="10">
    <location>
        <begin position="161"/>
        <end position="395"/>
    </location>
</feature>
<dbReference type="InterPro" id="IPR036259">
    <property type="entry name" value="MFS_trans_sf"/>
</dbReference>
<evidence type="ECO:0000259" key="10">
    <source>
        <dbReference type="PROSITE" id="PS50850"/>
    </source>
</evidence>
<organism evidence="11 12">
    <name type="scientific">Roseibium aggregatum (strain ATCC 25650 / DSM 13394 / JCM 20685 / NBRC 16684 / NCIMB 2208 / IAM 12614 / B1)</name>
    <name type="common">Stappia aggregata</name>
    <dbReference type="NCBI Taxonomy" id="384765"/>
    <lineage>
        <taxon>Bacteria</taxon>
        <taxon>Pseudomonadati</taxon>
        <taxon>Pseudomonadota</taxon>
        <taxon>Alphaproteobacteria</taxon>
        <taxon>Hyphomicrobiales</taxon>
        <taxon>Stappiaceae</taxon>
        <taxon>Roseibium</taxon>
    </lineage>
</organism>
<dbReference type="Proteomes" id="UP000004848">
    <property type="component" value="Unassembled WGS sequence"/>
</dbReference>
<feature type="transmembrane region" description="Helical" evidence="9">
    <location>
        <begin position="170"/>
        <end position="188"/>
    </location>
</feature>
<dbReference type="PANTHER" id="PTHR23535">
    <property type="entry name" value="SUGAR EFFLUX TRANSPORTER A-RELATED"/>
    <property type="match status" value="1"/>
</dbReference>
<keyword evidence="4" id="KW-1003">Cell membrane</keyword>
<evidence type="ECO:0000313" key="12">
    <source>
        <dbReference type="Proteomes" id="UP000004848"/>
    </source>
</evidence>
<dbReference type="eggNOG" id="COG2814">
    <property type="taxonomic scope" value="Bacteria"/>
</dbReference>
<dbReference type="Gene3D" id="1.20.1250.20">
    <property type="entry name" value="MFS general substrate transporter like domains"/>
    <property type="match status" value="2"/>
</dbReference>
<comment type="caution">
    <text evidence="11">The sequence shown here is derived from an EMBL/GenBank/DDBJ whole genome shotgun (WGS) entry which is preliminary data.</text>
</comment>
<evidence type="ECO:0000256" key="1">
    <source>
        <dbReference type="ARBA" id="ARBA00004651"/>
    </source>
</evidence>
<evidence type="ECO:0000256" key="4">
    <source>
        <dbReference type="ARBA" id="ARBA00022475"/>
    </source>
</evidence>
<dbReference type="GO" id="GO:0022857">
    <property type="term" value="F:transmembrane transporter activity"/>
    <property type="evidence" value="ECO:0007669"/>
    <property type="project" value="InterPro"/>
</dbReference>
<feature type="transmembrane region" description="Helical" evidence="9">
    <location>
        <begin position="301"/>
        <end position="323"/>
    </location>
</feature>
<keyword evidence="5" id="KW-0762">Sugar transport</keyword>
<evidence type="ECO:0000256" key="5">
    <source>
        <dbReference type="ARBA" id="ARBA00022597"/>
    </source>
</evidence>
<feature type="transmembrane region" description="Helical" evidence="9">
    <location>
        <begin position="278"/>
        <end position="295"/>
    </location>
</feature>
<evidence type="ECO:0000313" key="11">
    <source>
        <dbReference type="EMBL" id="EAV40350.1"/>
    </source>
</evidence>
<proteinExistence type="inferred from homology"/>
<dbReference type="OrthoDB" id="7337792at2"/>
<feature type="transmembrane region" description="Helical" evidence="9">
    <location>
        <begin position="365"/>
        <end position="384"/>
    </location>
</feature>
<protein>
    <submittedName>
        <fullName evidence="11">Major facilitator superfamily MFS_1</fullName>
    </submittedName>
</protein>
<feature type="transmembrane region" description="Helical" evidence="9">
    <location>
        <begin position="209"/>
        <end position="236"/>
    </location>
</feature>
<evidence type="ECO:0000256" key="9">
    <source>
        <dbReference type="SAM" id="Phobius"/>
    </source>
</evidence>
<feature type="transmembrane region" description="Helical" evidence="9">
    <location>
        <begin position="248"/>
        <end position="266"/>
    </location>
</feature>
<dbReference type="EMBL" id="AAUW01000032">
    <property type="protein sequence ID" value="EAV40350.1"/>
    <property type="molecule type" value="Genomic_DNA"/>
</dbReference>
<dbReference type="PANTHER" id="PTHR23535:SF2">
    <property type="entry name" value="SUGAR EFFLUX TRANSPORTER A-RELATED"/>
    <property type="match status" value="1"/>
</dbReference>
<feature type="transmembrane region" description="Helical" evidence="9">
    <location>
        <begin position="144"/>
        <end position="164"/>
    </location>
</feature>
<evidence type="ECO:0000256" key="2">
    <source>
        <dbReference type="ARBA" id="ARBA00006523"/>
    </source>
</evidence>
<dbReference type="GeneID" id="68849918"/>
<feature type="transmembrane region" description="Helical" evidence="9">
    <location>
        <begin position="77"/>
        <end position="93"/>
    </location>
</feature>
<feature type="transmembrane region" description="Helical" evidence="9">
    <location>
        <begin position="47"/>
        <end position="65"/>
    </location>
</feature>
<evidence type="ECO:0000256" key="8">
    <source>
        <dbReference type="ARBA" id="ARBA00023136"/>
    </source>
</evidence>
<dbReference type="RefSeq" id="WP_006940152.1">
    <property type="nucleotide sequence ID" value="NZ_AAUW01000032.1"/>
</dbReference>
<comment type="similarity">
    <text evidence="2">Belongs to the major facilitator superfamily. Set transporter family.</text>
</comment>
<dbReference type="PROSITE" id="PS50850">
    <property type="entry name" value="MFS"/>
    <property type="match status" value="1"/>
</dbReference>
<evidence type="ECO:0000256" key="3">
    <source>
        <dbReference type="ARBA" id="ARBA00022448"/>
    </source>
</evidence>
<gene>
    <name evidence="11" type="ORF">SIAM614_27492</name>
</gene>
<feature type="transmembrane region" description="Helical" evidence="9">
    <location>
        <begin position="12"/>
        <end position="35"/>
    </location>
</feature>
<sequence>MMSLLQLPRQALLILLLQFTNSLGVSALVPLMSFFIVEGLGAEPWQVGLYSGLVMPLTLAVNRWAGERLDNRFRVKSLLVISVVAYITLAALLTQVSSLVMLIILVAPLMSLSNMGSGIVFTFGRLYAEQQGMDVARVNSWLRMMVSLAWMIGPAVSFSVVAAFGFATAFLGAFAIGIVYLMLWYIVVPADFRSARERSKTSGKAPINWGLQIAGMTCLGFVITNSLFVSAMPLFFVQETHLPGATPGLALSVKCLLEVFVIFGSVRLAERIGTRQVLMLAACLAAVSMVLFAQVTALWQVLAIAVLEGTYYGLFAGVAISFVQSFAPDRPGRATAVYMNSLFLGGMIGSISMGFIASAASFQTVLYTAALSATAALAVLISTFKVQPKPIEEGA</sequence>
<dbReference type="GO" id="GO:0005886">
    <property type="term" value="C:plasma membrane"/>
    <property type="evidence" value="ECO:0007669"/>
    <property type="project" value="UniProtKB-SubCell"/>
</dbReference>
<reference evidence="11 12" key="1">
    <citation type="submission" date="2006-05" db="EMBL/GenBank/DDBJ databases">
        <authorList>
            <person name="King G."/>
            <person name="Ferriera S."/>
            <person name="Johnson J."/>
            <person name="Kravitz S."/>
            <person name="Beeson K."/>
            <person name="Sutton G."/>
            <person name="Rogers Y.-H."/>
            <person name="Friedman R."/>
            <person name="Frazier M."/>
            <person name="Venter J.C."/>
        </authorList>
    </citation>
    <scope>NUCLEOTIDE SEQUENCE [LARGE SCALE GENOMIC DNA]</scope>
    <source>
        <strain evidence="12">ATCC 25650 / DSM 13394 / JCM 20685 / NBRC 16684 / NCIMB 2208 / IAM 12614 / B1</strain>
    </source>
</reference>
<accession>A0P3P3</accession>
<dbReference type="InterPro" id="IPR020846">
    <property type="entry name" value="MFS_dom"/>
</dbReference>
<dbReference type="InterPro" id="IPR011701">
    <property type="entry name" value="MFS"/>
</dbReference>
<evidence type="ECO:0000256" key="6">
    <source>
        <dbReference type="ARBA" id="ARBA00022692"/>
    </source>
</evidence>
<keyword evidence="8 9" id="KW-0472">Membrane</keyword>
<name>A0P3P3_ROSAI</name>
<dbReference type="Pfam" id="PF07690">
    <property type="entry name" value="MFS_1"/>
    <property type="match status" value="1"/>
</dbReference>